<dbReference type="Pfam" id="PF00072">
    <property type="entry name" value="Response_reg"/>
    <property type="match status" value="1"/>
</dbReference>
<dbReference type="Gene3D" id="3.30.565.10">
    <property type="entry name" value="Histidine kinase-like ATPase, C-terminal domain"/>
    <property type="match status" value="1"/>
</dbReference>
<dbReference type="SMART" id="SM00091">
    <property type="entry name" value="PAS"/>
    <property type="match status" value="2"/>
</dbReference>
<feature type="domain" description="PAS" evidence="13">
    <location>
        <begin position="254"/>
        <end position="325"/>
    </location>
</feature>
<dbReference type="SMART" id="SM00388">
    <property type="entry name" value="HisKA"/>
    <property type="match status" value="1"/>
</dbReference>
<evidence type="ECO:0000256" key="1">
    <source>
        <dbReference type="ARBA" id="ARBA00000085"/>
    </source>
</evidence>
<comment type="catalytic activity">
    <reaction evidence="1">
        <text>ATP + protein L-histidine = ADP + protein N-phospho-L-histidine.</text>
        <dbReference type="EC" id="2.7.13.3"/>
    </reaction>
</comment>
<evidence type="ECO:0000256" key="9">
    <source>
        <dbReference type="PROSITE-ProRule" id="PRU00169"/>
    </source>
</evidence>
<reference evidence="15 16" key="1">
    <citation type="submission" date="2019-03" db="EMBL/GenBank/DDBJ databases">
        <title>Genomic Encyclopedia of Type Strains, Phase IV (KMG-IV): sequencing the most valuable type-strain genomes for metagenomic binning, comparative biology and taxonomic classification.</title>
        <authorList>
            <person name="Goeker M."/>
        </authorList>
    </citation>
    <scope>NUCLEOTIDE SEQUENCE [LARGE SCALE GENOMIC DNA]</scope>
    <source>
        <strain evidence="15 16">DSM 24984</strain>
    </source>
</reference>
<dbReference type="InterPro" id="IPR000014">
    <property type="entry name" value="PAS"/>
</dbReference>
<evidence type="ECO:0000259" key="14">
    <source>
        <dbReference type="PROSITE" id="PS50113"/>
    </source>
</evidence>
<feature type="modified residue" description="4-aspartylphosphate" evidence="9">
    <location>
        <position position="681"/>
    </location>
</feature>
<dbReference type="EC" id="2.7.13.3" evidence="2"/>
<evidence type="ECO:0000256" key="4">
    <source>
        <dbReference type="ARBA" id="ARBA00022679"/>
    </source>
</evidence>
<keyword evidence="10" id="KW-0175">Coiled coil</keyword>
<evidence type="ECO:0000259" key="13">
    <source>
        <dbReference type="PROSITE" id="PS50112"/>
    </source>
</evidence>
<dbReference type="AlphaFoldDB" id="A0A4V2PS85"/>
<dbReference type="Gene3D" id="1.10.287.130">
    <property type="match status" value="1"/>
</dbReference>
<dbReference type="InterPro" id="IPR003661">
    <property type="entry name" value="HisK_dim/P_dom"/>
</dbReference>
<dbReference type="PROSITE" id="PS50110">
    <property type="entry name" value="RESPONSE_REGULATORY"/>
    <property type="match status" value="1"/>
</dbReference>
<proteinExistence type="predicted"/>
<dbReference type="InterPro" id="IPR005467">
    <property type="entry name" value="His_kinase_dom"/>
</dbReference>
<dbReference type="SUPFAM" id="SSF55785">
    <property type="entry name" value="PYP-like sensor domain (PAS domain)"/>
    <property type="match status" value="2"/>
</dbReference>
<dbReference type="SUPFAM" id="SSF55874">
    <property type="entry name" value="ATPase domain of HSP90 chaperone/DNA topoisomerase II/histidine kinase"/>
    <property type="match status" value="1"/>
</dbReference>
<dbReference type="EMBL" id="SMGG01000003">
    <property type="protein sequence ID" value="TCK61761.1"/>
    <property type="molecule type" value="Genomic_DNA"/>
</dbReference>
<evidence type="ECO:0000256" key="5">
    <source>
        <dbReference type="ARBA" id="ARBA00022741"/>
    </source>
</evidence>
<dbReference type="InterPro" id="IPR036097">
    <property type="entry name" value="HisK_dim/P_sf"/>
</dbReference>
<name>A0A4V2PS85_9BACT</name>
<evidence type="ECO:0000256" key="6">
    <source>
        <dbReference type="ARBA" id="ARBA00022777"/>
    </source>
</evidence>
<dbReference type="CDD" id="cd00130">
    <property type="entry name" value="PAS"/>
    <property type="match status" value="1"/>
</dbReference>
<dbReference type="InterPro" id="IPR035965">
    <property type="entry name" value="PAS-like_dom_sf"/>
</dbReference>
<evidence type="ECO:0000259" key="12">
    <source>
        <dbReference type="PROSITE" id="PS50110"/>
    </source>
</evidence>
<dbReference type="Pfam" id="PF00512">
    <property type="entry name" value="HisKA"/>
    <property type="match status" value="1"/>
</dbReference>
<dbReference type="Pfam" id="PF02518">
    <property type="entry name" value="HATPase_c"/>
    <property type="match status" value="1"/>
</dbReference>
<keyword evidence="7" id="KW-0067">ATP-binding</keyword>
<protein>
    <recommendedName>
        <fullName evidence="2">histidine kinase</fullName>
        <ecNumber evidence="2">2.7.13.3</ecNumber>
    </recommendedName>
</protein>
<dbReference type="CDD" id="cd00082">
    <property type="entry name" value="HisKA"/>
    <property type="match status" value="1"/>
</dbReference>
<dbReference type="PROSITE" id="PS50109">
    <property type="entry name" value="HIS_KIN"/>
    <property type="match status" value="1"/>
</dbReference>
<evidence type="ECO:0000256" key="2">
    <source>
        <dbReference type="ARBA" id="ARBA00012438"/>
    </source>
</evidence>
<dbReference type="InterPro" id="IPR001789">
    <property type="entry name" value="Sig_transdc_resp-reg_receiver"/>
</dbReference>
<dbReference type="PRINTS" id="PR00344">
    <property type="entry name" value="BCTRLSENSOR"/>
</dbReference>
<dbReference type="SMART" id="SM00086">
    <property type="entry name" value="PAC"/>
    <property type="match status" value="2"/>
</dbReference>
<dbReference type="InterPro" id="IPR011006">
    <property type="entry name" value="CheY-like_superfamily"/>
</dbReference>
<dbReference type="InterPro" id="IPR004358">
    <property type="entry name" value="Sig_transdc_His_kin-like_C"/>
</dbReference>
<dbReference type="PANTHER" id="PTHR43065:SF46">
    <property type="entry name" value="C4-DICARBOXYLATE TRANSPORT SENSOR PROTEIN DCTB"/>
    <property type="match status" value="1"/>
</dbReference>
<dbReference type="InterPro" id="IPR003594">
    <property type="entry name" value="HATPase_dom"/>
</dbReference>
<keyword evidence="4" id="KW-0808">Transferase</keyword>
<gene>
    <name evidence="15" type="ORF">C8D98_0267</name>
</gene>
<comment type="caution">
    <text evidence="15">The sequence shown here is derived from an EMBL/GenBank/DDBJ whole genome shotgun (WGS) entry which is preliminary data.</text>
</comment>
<dbReference type="PROSITE" id="PS50113">
    <property type="entry name" value="PAC"/>
    <property type="match status" value="1"/>
</dbReference>
<keyword evidence="16" id="KW-1185">Reference proteome</keyword>
<evidence type="ECO:0000256" key="3">
    <source>
        <dbReference type="ARBA" id="ARBA00022553"/>
    </source>
</evidence>
<dbReference type="InterPro" id="IPR036890">
    <property type="entry name" value="HATPase_C_sf"/>
</dbReference>
<dbReference type="GO" id="GO:0005524">
    <property type="term" value="F:ATP binding"/>
    <property type="evidence" value="ECO:0007669"/>
    <property type="project" value="UniProtKB-KW"/>
</dbReference>
<dbReference type="SMART" id="SM00387">
    <property type="entry name" value="HATPase_c"/>
    <property type="match status" value="1"/>
</dbReference>
<keyword evidence="5" id="KW-0547">Nucleotide-binding</keyword>
<organism evidence="15 16">
    <name type="scientific">Seleniivibrio woodruffii</name>
    <dbReference type="NCBI Taxonomy" id="1078050"/>
    <lineage>
        <taxon>Bacteria</taxon>
        <taxon>Pseudomonadati</taxon>
        <taxon>Deferribacterota</taxon>
        <taxon>Deferribacteres</taxon>
        <taxon>Deferribacterales</taxon>
        <taxon>Geovibrionaceae</taxon>
        <taxon>Seleniivibrio</taxon>
    </lineage>
</organism>
<dbReference type="Gene3D" id="3.40.50.2300">
    <property type="match status" value="2"/>
</dbReference>
<feature type="domain" description="PAC" evidence="14">
    <location>
        <begin position="327"/>
        <end position="379"/>
    </location>
</feature>
<dbReference type="SUPFAM" id="SSF52172">
    <property type="entry name" value="CheY-like"/>
    <property type="match status" value="2"/>
</dbReference>
<dbReference type="SMART" id="SM00448">
    <property type="entry name" value="REC"/>
    <property type="match status" value="1"/>
</dbReference>
<keyword evidence="8" id="KW-0902">Two-component regulatory system</keyword>
<evidence type="ECO:0000313" key="15">
    <source>
        <dbReference type="EMBL" id="TCK61761.1"/>
    </source>
</evidence>
<dbReference type="NCBIfam" id="TIGR00229">
    <property type="entry name" value="sensory_box"/>
    <property type="match status" value="2"/>
</dbReference>
<evidence type="ECO:0000256" key="7">
    <source>
        <dbReference type="ARBA" id="ARBA00022840"/>
    </source>
</evidence>
<dbReference type="Gene3D" id="3.30.450.20">
    <property type="entry name" value="PAS domain"/>
    <property type="match status" value="2"/>
</dbReference>
<dbReference type="SUPFAM" id="SSF47384">
    <property type="entry name" value="Homodimeric domain of signal transducing histidine kinase"/>
    <property type="match status" value="1"/>
</dbReference>
<feature type="domain" description="Response regulatory" evidence="12">
    <location>
        <begin position="630"/>
        <end position="746"/>
    </location>
</feature>
<evidence type="ECO:0000313" key="16">
    <source>
        <dbReference type="Proteomes" id="UP000294614"/>
    </source>
</evidence>
<dbReference type="PANTHER" id="PTHR43065">
    <property type="entry name" value="SENSOR HISTIDINE KINASE"/>
    <property type="match status" value="1"/>
</dbReference>
<dbReference type="InterPro" id="IPR000700">
    <property type="entry name" value="PAS-assoc_C"/>
</dbReference>
<feature type="domain" description="Histidine kinase" evidence="11">
    <location>
        <begin position="392"/>
        <end position="611"/>
    </location>
</feature>
<dbReference type="RefSeq" id="WP_243640918.1">
    <property type="nucleotide sequence ID" value="NZ_JAJUHT010000003.1"/>
</dbReference>
<sequence>MTTRTSIIFLTADNQLCSDVQVNLKTACQHTEIESTSDLSSFSEKLLAGKVMAAIADLSLGEVYITQALAILKSIDKDLPLIIITKRDKQELAAKYIGMGAADYILTDNLLRLCPVIGREAKTYSEVTAGRKARQEIKELQNIINAAEDEIYVLDGITLKINFANRKAVQNLRHSTDELKELSMNDIMMDVMPLGFMSGWDRNKTRKTFYTRMKRKDGTVYPAEAVFQSVKTDGKTAILGIIHDITEKESAKQQAMILNKAIDASASSVIITDKDFRIFYVNKAYCTLSGKSLTESVGSDIHDSIINNSKTDDFRQALQNCSKGQSWVGEYNRLGKDGETHIVLGSVSPVMDEKSELQNIVIVEEDITERIRIKSQLMHAQKMETVGELTSGIAHDFTNMLTAIGGFASIMKRKMDTESNLFMYVDRIIDLTIRAKSLTQNLLNFSRKQMQADRVLNVNELVNTVSGFLSMVIGNKLEIHKELSPEEINIVGDPVQLEQVIINLATNARDAVSKEGILTISTDRLMISSKEAGGGFKEYAVIKVRDNGSGIEEKKLKKIFEPFYTTKDEGKGTGLGLYIVSDIIARHNGLIECQSELGVGTEFIIKLPVTEKKPETLKEETEVKSTRSAVILLIEDEKMVRDSLMNALDAYGYRVIEAANGRDGVEIYKERHNSIDLVISDIVMPVMDGIEAYAQMSGINPDVKMIFTTGYVGETHKRDNFDEKDHVVLLKPLLVKELIKRIEQLIQKN</sequence>
<dbReference type="Pfam" id="PF13426">
    <property type="entry name" value="PAS_9"/>
    <property type="match status" value="2"/>
</dbReference>
<evidence type="ECO:0000259" key="11">
    <source>
        <dbReference type="PROSITE" id="PS50109"/>
    </source>
</evidence>
<dbReference type="PROSITE" id="PS50112">
    <property type="entry name" value="PAS"/>
    <property type="match status" value="1"/>
</dbReference>
<dbReference type="InterPro" id="IPR001610">
    <property type="entry name" value="PAC"/>
</dbReference>
<evidence type="ECO:0000256" key="8">
    <source>
        <dbReference type="ARBA" id="ARBA00023012"/>
    </source>
</evidence>
<feature type="coiled-coil region" evidence="10">
    <location>
        <begin position="130"/>
        <end position="185"/>
    </location>
</feature>
<dbReference type="GO" id="GO:0000155">
    <property type="term" value="F:phosphorelay sensor kinase activity"/>
    <property type="evidence" value="ECO:0007669"/>
    <property type="project" value="InterPro"/>
</dbReference>
<keyword evidence="6 15" id="KW-0418">Kinase</keyword>
<evidence type="ECO:0000256" key="10">
    <source>
        <dbReference type="SAM" id="Coils"/>
    </source>
</evidence>
<dbReference type="Proteomes" id="UP000294614">
    <property type="component" value="Unassembled WGS sequence"/>
</dbReference>
<accession>A0A4V2PS85</accession>
<keyword evidence="3 9" id="KW-0597">Phosphoprotein</keyword>